<dbReference type="PROSITE" id="PS50158">
    <property type="entry name" value="ZF_CCHC"/>
    <property type="match status" value="1"/>
</dbReference>
<accession>A0AA47MD37</accession>
<dbReference type="Gene3D" id="4.10.60.10">
    <property type="entry name" value="Zinc finger, CCHC-type"/>
    <property type="match status" value="1"/>
</dbReference>
<keyword evidence="1" id="KW-0862">Zinc</keyword>
<dbReference type="Pfam" id="PF00098">
    <property type="entry name" value="zf-CCHC"/>
    <property type="match status" value="1"/>
</dbReference>
<keyword evidence="1" id="KW-0863">Zinc-finger</keyword>
<dbReference type="InterPro" id="IPR001878">
    <property type="entry name" value="Znf_CCHC"/>
</dbReference>
<dbReference type="InterPro" id="IPR021109">
    <property type="entry name" value="Peptidase_aspartic_dom_sf"/>
</dbReference>
<feature type="domain" description="CCHC-type" evidence="2">
    <location>
        <begin position="22"/>
        <end position="37"/>
    </location>
</feature>
<proteinExistence type="predicted"/>
<dbReference type="SUPFAM" id="SSF50630">
    <property type="entry name" value="Acid proteases"/>
    <property type="match status" value="1"/>
</dbReference>
<evidence type="ECO:0000313" key="4">
    <source>
        <dbReference type="Proteomes" id="UP001174136"/>
    </source>
</evidence>
<keyword evidence="1" id="KW-0479">Metal-binding</keyword>
<organism evidence="3 4">
    <name type="scientific">Merluccius polli</name>
    <name type="common">Benguela hake</name>
    <name type="synonym">Merluccius cadenati</name>
    <dbReference type="NCBI Taxonomy" id="89951"/>
    <lineage>
        <taxon>Eukaryota</taxon>
        <taxon>Metazoa</taxon>
        <taxon>Chordata</taxon>
        <taxon>Craniata</taxon>
        <taxon>Vertebrata</taxon>
        <taxon>Euteleostomi</taxon>
        <taxon>Actinopterygii</taxon>
        <taxon>Neopterygii</taxon>
        <taxon>Teleostei</taxon>
        <taxon>Neoteleostei</taxon>
        <taxon>Acanthomorphata</taxon>
        <taxon>Zeiogadaria</taxon>
        <taxon>Gadariae</taxon>
        <taxon>Gadiformes</taxon>
        <taxon>Gadoidei</taxon>
        <taxon>Merlucciidae</taxon>
        <taxon>Merluccius</taxon>
    </lineage>
</organism>
<dbReference type="AlphaFoldDB" id="A0AA47MD37"/>
<sequence length="309" mass="33874">MTVKRGCKACQEQGTSDQCEHCFKCGQSGHFSRDCREQKRLTVKPGNIKAAIQTVATPSPSTTSQAEPDDKVHELLCGRIRQLEAEFEGSEKTGQIVGAAYASHLSLHRQAELKALIGKKCMVDCLFEGVATQALWDTGSQVTIINDRWRKSCLPHIQLRSLNEILSEDETLVGKAANQTVIPFAGWAEMKFKLGSNQSPQPELLVPVLVSNEPGVAEPPIIGYNVIEHLVINGMKQHPEVTPAVVRDAFSIDCKKANMLIHIVQNSEQNDEEGVVKVGRLKTVIPAGRTMEVKCSVRTGPLSTKQEVI</sequence>
<dbReference type="GO" id="GO:0008270">
    <property type="term" value="F:zinc ion binding"/>
    <property type="evidence" value="ECO:0007669"/>
    <property type="project" value="UniProtKB-KW"/>
</dbReference>
<protein>
    <recommendedName>
        <fullName evidence="2">CCHC-type domain-containing protein</fullName>
    </recommendedName>
</protein>
<comment type="caution">
    <text evidence="3">The sequence shown here is derived from an EMBL/GenBank/DDBJ whole genome shotgun (WGS) entry which is preliminary data.</text>
</comment>
<dbReference type="Proteomes" id="UP001174136">
    <property type="component" value="Unassembled WGS sequence"/>
</dbReference>
<reference evidence="3" key="1">
    <citation type="journal article" date="2023" name="Front. Mar. Sci.">
        <title>A new Merluccius polli reference genome to investigate the effects of global change in West African waters.</title>
        <authorList>
            <person name="Mateo J.L."/>
            <person name="Blanco-Fernandez C."/>
            <person name="Garcia-Vazquez E."/>
            <person name="Machado-Schiaffino G."/>
        </authorList>
    </citation>
    <scope>NUCLEOTIDE SEQUENCE</scope>
    <source>
        <strain evidence="3">C29</strain>
        <tissue evidence="3">Fin</tissue>
    </source>
</reference>
<keyword evidence="4" id="KW-1185">Reference proteome</keyword>
<dbReference type="EMBL" id="JAOPHQ010004837">
    <property type="protein sequence ID" value="KAK0138038.1"/>
    <property type="molecule type" value="Genomic_DNA"/>
</dbReference>
<dbReference type="GO" id="GO:0003676">
    <property type="term" value="F:nucleic acid binding"/>
    <property type="evidence" value="ECO:0007669"/>
    <property type="project" value="InterPro"/>
</dbReference>
<evidence type="ECO:0000259" key="2">
    <source>
        <dbReference type="PROSITE" id="PS50158"/>
    </source>
</evidence>
<dbReference type="SMART" id="SM00343">
    <property type="entry name" value="ZnF_C2HC"/>
    <property type="match status" value="1"/>
</dbReference>
<name>A0AA47MD37_MERPO</name>
<evidence type="ECO:0000313" key="3">
    <source>
        <dbReference type="EMBL" id="KAK0138038.1"/>
    </source>
</evidence>
<gene>
    <name evidence="3" type="ORF">N1851_025766</name>
</gene>
<evidence type="ECO:0000256" key="1">
    <source>
        <dbReference type="PROSITE-ProRule" id="PRU00047"/>
    </source>
</evidence>